<dbReference type="EMBL" id="FNZI01000004">
    <property type="protein sequence ID" value="SEJ49665.1"/>
    <property type="molecule type" value="Genomic_DNA"/>
</dbReference>
<keyword evidence="1" id="KW-0812">Transmembrane</keyword>
<dbReference type="RefSeq" id="WP_042215369.1">
    <property type="nucleotide sequence ID" value="NZ_BBLU01000010.1"/>
</dbReference>
<keyword evidence="1" id="KW-0472">Membrane</keyword>
<name>A0A1H6ZLH1_9MICO</name>
<evidence type="ECO:0000313" key="2">
    <source>
        <dbReference type="EMBL" id="SEJ49665.1"/>
    </source>
</evidence>
<sequence length="135" mass="14246">MTVERPGSVTLVAVIAWLTALLDLAVGAWTLWLYYHPEDAGAIAEIDRLAWYGIALMVLGVLTAAVAAGLMAGSRFARAVVVGMMVLRIVGAVLVLVDVVGTAAWHAVVEMIVAVAVIGLLTTRRASAFFRAARD</sequence>
<protein>
    <submittedName>
        <fullName evidence="2">Uncharacterized protein</fullName>
    </submittedName>
</protein>
<dbReference type="AlphaFoldDB" id="A0A1H6ZLH1"/>
<organism evidence="2 3">
    <name type="scientific">Demequina mangrovi</name>
    <dbReference type="NCBI Taxonomy" id="1043493"/>
    <lineage>
        <taxon>Bacteria</taxon>
        <taxon>Bacillati</taxon>
        <taxon>Actinomycetota</taxon>
        <taxon>Actinomycetes</taxon>
        <taxon>Micrococcales</taxon>
        <taxon>Demequinaceae</taxon>
        <taxon>Demequina</taxon>
    </lineage>
</organism>
<accession>A0A1H6ZLH1</accession>
<feature type="transmembrane region" description="Helical" evidence="1">
    <location>
        <begin position="103"/>
        <end position="121"/>
    </location>
</feature>
<dbReference type="STRING" id="1043493.SAMN05421637_2017"/>
<gene>
    <name evidence="2" type="ORF">SAMN05421637_2017</name>
</gene>
<keyword evidence="1" id="KW-1133">Transmembrane helix</keyword>
<evidence type="ECO:0000313" key="3">
    <source>
        <dbReference type="Proteomes" id="UP000183315"/>
    </source>
</evidence>
<dbReference type="eggNOG" id="ENOG5033MKJ">
    <property type="taxonomic scope" value="Bacteria"/>
</dbReference>
<dbReference type="OrthoDB" id="5146769at2"/>
<keyword evidence="3" id="KW-1185">Reference proteome</keyword>
<reference evidence="3" key="1">
    <citation type="submission" date="2016-10" db="EMBL/GenBank/DDBJ databases">
        <authorList>
            <person name="Varghese N."/>
        </authorList>
    </citation>
    <scope>NUCLEOTIDE SEQUENCE [LARGE SCALE GENOMIC DNA]</scope>
    <source>
        <strain evidence="3">DSM 24868</strain>
    </source>
</reference>
<evidence type="ECO:0000256" key="1">
    <source>
        <dbReference type="SAM" id="Phobius"/>
    </source>
</evidence>
<feature type="transmembrane region" description="Helical" evidence="1">
    <location>
        <begin position="50"/>
        <end position="72"/>
    </location>
</feature>
<feature type="transmembrane region" description="Helical" evidence="1">
    <location>
        <begin position="12"/>
        <end position="35"/>
    </location>
</feature>
<proteinExistence type="predicted"/>
<feature type="transmembrane region" description="Helical" evidence="1">
    <location>
        <begin position="79"/>
        <end position="97"/>
    </location>
</feature>
<dbReference type="Proteomes" id="UP000183315">
    <property type="component" value="Unassembled WGS sequence"/>
</dbReference>